<dbReference type="Gene3D" id="3.90.1150.10">
    <property type="entry name" value="Aspartate Aminotransferase, domain 1"/>
    <property type="match status" value="1"/>
</dbReference>
<dbReference type="InterPro" id="IPR001917">
    <property type="entry name" value="Aminotrans_II_pyridoxalP_BS"/>
</dbReference>
<evidence type="ECO:0000256" key="5">
    <source>
        <dbReference type="ARBA" id="ARBA00022605"/>
    </source>
</evidence>
<evidence type="ECO:0000256" key="2">
    <source>
        <dbReference type="ARBA" id="ARBA00007970"/>
    </source>
</evidence>
<evidence type="ECO:0000256" key="4">
    <source>
        <dbReference type="ARBA" id="ARBA00022576"/>
    </source>
</evidence>
<dbReference type="EC" id="2.6.1.9" evidence="9"/>
<sequence>MSQGPLQWVRADIRDIVPYQAKVYPDGAKLDANENPYPWPAPFTAQLQATLAESPLTRYPDGEARELRSAIAAYTGRHVDEILVSNGSDEAIQLMLLTFGGPGLATVIANPTFVMYGMATRYMGGKVIDVPLKEIGDTFALDVPGLLEAAGRPETRLVIICNPNNPTGNLFPVEDIEAVLRGTDKIVILDEAYYEFAQETLLPRLDEFPNLVVMRTFSKAFGLAGLRVGYTVASRSLIQEIHKVRQPFNVNTFSQTAAIVALQKANLFQEQVQAVLAERAHLLAALERFDWRVFRTDANYVFVRLPGTPVEAAQRSAKIYEGLLNAAVLVRKFGGSPSLDGTLRITVGQPAENARLIAALQAMQDPTGGWSL</sequence>
<protein>
    <recommendedName>
        <fullName evidence="9">Histidinol-phosphate aminotransferase</fullName>
        <ecNumber evidence="9">2.6.1.9</ecNumber>
    </recommendedName>
    <alternativeName>
        <fullName evidence="9">Imidazole acetol-phosphate transaminase</fullName>
    </alternativeName>
</protein>
<evidence type="ECO:0000313" key="11">
    <source>
        <dbReference type="EMBL" id="TCP64361.1"/>
    </source>
</evidence>
<comment type="similarity">
    <text evidence="2 9">Belongs to the class-II pyridoxal-phosphate-dependent aminotransferase family. Histidinol-phosphate aminotransferase subfamily.</text>
</comment>
<keyword evidence="12" id="KW-1185">Reference proteome</keyword>
<dbReference type="PANTHER" id="PTHR42885">
    <property type="entry name" value="HISTIDINOL-PHOSPHATE AMINOTRANSFERASE-RELATED"/>
    <property type="match status" value="1"/>
</dbReference>
<evidence type="ECO:0000256" key="6">
    <source>
        <dbReference type="ARBA" id="ARBA00022679"/>
    </source>
</evidence>
<keyword evidence="7 9" id="KW-0663">Pyridoxal phosphate</keyword>
<evidence type="ECO:0000259" key="10">
    <source>
        <dbReference type="Pfam" id="PF00155"/>
    </source>
</evidence>
<feature type="modified residue" description="N6-(pyridoxal phosphate)lysine" evidence="9">
    <location>
        <position position="219"/>
    </location>
</feature>
<keyword evidence="8 9" id="KW-0368">Histidine biosynthesis</keyword>
<dbReference type="GO" id="GO:0004400">
    <property type="term" value="F:histidinol-phosphate transaminase activity"/>
    <property type="evidence" value="ECO:0007669"/>
    <property type="project" value="UniProtKB-UniRule"/>
</dbReference>
<keyword evidence="6 9" id="KW-0808">Transferase</keyword>
<name>A0A4R2RWK9_9FIRM</name>
<evidence type="ECO:0000256" key="3">
    <source>
        <dbReference type="ARBA" id="ARBA00011738"/>
    </source>
</evidence>
<accession>A0A4R2RWK9</accession>
<comment type="caution">
    <text evidence="11">The sequence shown here is derived from an EMBL/GenBank/DDBJ whole genome shotgun (WGS) entry which is preliminary data.</text>
</comment>
<comment type="subunit">
    <text evidence="3 9">Homodimer.</text>
</comment>
<dbReference type="AlphaFoldDB" id="A0A4R2RWK9"/>
<feature type="domain" description="Aminotransferase class I/classII large" evidence="10">
    <location>
        <begin position="28"/>
        <end position="360"/>
    </location>
</feature>
<comment type="pathway">
    <text evidence="9">Amino-acid biosynthesis; L-histidine biosynthesis; L-histidine from 5-phospho-alpha-D-ribose 1-diphosphate: step 7/9.</text>
</comment>
<keyword evidence="4 9" id="KW-0032">Aminotransferase</keyword>
<dbReference type="InterPro" id="IPR004839">
    <property type="entry name" value="Aminotransferase_I/II_large"/>
</dbReference>
<evidence type="ECO:0000256" key="8">
    <source>
        <dbReference type="ARBA" id="ARBA00023102"/>
    </source>
</evidence>
<dbReference type="Proteomes" id="UP000294813">
    <property type="component" value="Unassembled WGS sequence"/>
</dbReference>
<reference evidence="11 12" key="1">
    <citation type="submission" date="2019-03" db="EMBL/GenBank/DDBJ databases">
        <title>Genomic Encyclopedia of Type Strains, Phase IV (KMG-IV): sequencing the most valuable type-strain genomes for metagenomic binning, comparative biology and taxonomic classification.</title>
        <authorList>
            <person name="Goeker M."/>
        </authorList>
    </citation>
    <scope>NUCLEOTIDE SEQUENCE [LARGE SCALE GENOMIC DNA]</scope>
    <source>
        <strain evidence="11 12">DSM 11170</strain>
    </source>
</reference>
<evidence type="ECO:0000313" key="12">
    <source>
        <dbReference type="Proteomes" id="UP000294813"/>
    </source>
</evidence>
<dbReference type="CDD" id="cd00609">
    <property type="entry name" value="AAT_like"/>
    <property type="match status" value="1"/>
</dbReference>
<dbReference type="EMBL" id="SLXT01000010">
    <property type="protein sequence ID" value="TCP64361.1"/>
    <property type="molecule type" value="Genomic_DNA"/>
</dbReference>
<proteinExistence type="inferred from homology"/>
<dbReference type="InterPro" id="IPR015421">
    <property type="entry name" value="PyrdxlP-dep_Trfase_major"/>
</dbReference>
<evidence type="ECO:0000256" key="9">
    <source>
        <dbReference type="HAMAP-Rule" id="MF_01023"/>
    </source>
</evidence>
<dbReference type="GO" id="GO:0000105">
    <property type="term" value="P:L-histidine biosynthetic process"/>
    <property type="evidence" value="ECO:0007669"/>
    <property type="project" value="UniProtKB-UniRule"/>
</dbReference>
<gene>
    <name evidence="9" type="primary">hisC</name>
    <name evidence="11" type="ORF">EDD73_11060</name>
</gene>
<dbReference type="RefSeq" id="WP_131919097.1">
    <property type="nucleotide sequence ID" value="NZ_JAOQNU010000010.1"/>
</dbReference>
<evidence type="ECO:0000256" key="7">
    <source>
        <dbReference type="ARBA" id="ARBA00022898"/>
    </source>
</evidence>
<evidence type="ECO:0000256" key="1">
    <source>
        <dbReference type="ARBA" id="ARBA00001933"/>
    </source>
</evidence>
<dbReference type="GO" id="GO:0030170">
    <property type="term" value="F:pyridoxal phosphate binding"/>
    <property type="evidence" value="ECO:0007669"/>
    <property type="project" value="InterPro"/>
</dbReference>
<dbReference type="InterPro" id="IPR015422">
    <property type="entry name" value="PyrdxlP-dep_Trfase_small"/>
</dbReference>
<dbReference type="UniPathway" id="UPA00031">
    <property type="reaction ID" value="UER00012"/>
</dbReference>
<comment type="cofactor">
    <cofactor evidence="1 9">
        <name>pyridoxal 5'-phosphate</name>
        <dbReference type="ChEBI" id="CHEBI:597326"/>
    </cofactor>
</comment>
<dbReference type="InterPro" id="IPR005861">
    <property type="entry name" value="HisP_aminotrans"/>
</dbReference>
<organism evidence="11 12">
    <name type="scientific">Heliophilum fasciatum</name>
    <dbReference type="NCBI Taxonomy" id="35700"/>
    <lineage>
        <taxon>Bacteria</taxon>
        <taxon>Bacillati</taxon>
        <taxon>Bacillota</taxon>
        <taxon>Clostridia</taxon>
        <taxon>Eubacteriales</taxon>
        <taxon>Heliobacteriaceae</taxon>
        <taxon>Heliophilum</taxon>
    </lineage>
</organism>
<dbReference type="InterPro" id="IPR015424">
    <property type="entry name" value="PyrdxlP-dep_Trfase"/>
</dbReference>
<comment type="catalytic activity">
    <reaction evidence="9">
        <text>L-histidinol phosphate + 2-oxoglutarate = 3-(imidazol-4-yl)-2-oxopropyl phosphate + L-glutamate</text>
        <dbReference type="Rhea" id="RHEA:23744"/>
        <dbReference type="ChEBI" id="CHEBI:16810"/>
        <dbReference type="ChEBI" id="CHEBI:29985"/>
        <dbReference type="ChEBI" id="CHEBI:57766"/>
        <dbReference type="ChEBI" id="CHEBI:57980"/>
        <dbReference type="EC" id="2.6.1.9"/>
    </reaction>
</comment>
<dbReference type="OrthoDB" id="9813612at2"/>
<dbReference type="PROSITE" id="PS00599">
    <property type="entry name" value="AA_TRANSFER_CLASS_2"/>
    <property type="match status" value="1"/>
</dbReference>
<dbReference type="Pfam" id="PF00155">
    <property type="entry name" value="Aminotran_1_2"/>
    <property type="match status" value="1"/>
</dbReference>
<keyword evidence="5 9" id="KW-0028">Amino-acid biosynthesis</keyword>
<dbReference type="NCBIfam" id="TIGR01141">
    <property type="entry name" value="hisC"/>
    <property type="match status" value="1"/>
</dbReference>
<dbReference type="PANTHER" id="PTHR42885:SF2">
    <property type="entry name" value="HISTIDINOL-PHOSPHATE AMINOTRANSFERASE"/>
    <property type="match status" value="1"/>
</dbReference>
<dbReference type="HAMAP" id="MF_01023">
    <property type="entry name" value="HisC_aminotrans_2"/>
    <property type="match status" value="1"/>
</dbReference>
<dbReference type="SUPFAM" id="SSF53383">
    <property type="entry name" value="PLP-dependent transferases"/>
    <property type="match status" value="1"/>
</dbReference>
<dbReference type="Gene3D" id="3.40.640.10">
    <property type="entry name" value="Type I PLP-dependent aspartate aminotransferase-like (Major domain)"/>
    <property type="match status" value="1"/>
</dbReference>